<organism evidence="2 3">
    <name type="scientific">Leyella stercorea</name>
    <dbReference type="NCBI Taxonomy" id="363265"/>
    <lineage>
        <taxon>Bacteria</taxon>
        <taxon>Pseudomonadati</taxon>
        <taxon>Bacteroidota</taxon>
        <taxon>Bacteroidia</taxon>
        <taxon>Bacteroidales</taxon>
        <taxon>Prevotellaceae</taxon>
        <taxon>Leyella</taxon>
    </lineage>
</organism>
<protein>
    <submittedName>
        <fullName evidence="2">T9SS C-terminal target domain-containing protein</fullName>
    </submittedName>
</protein>
<comment type="caution">
    <text evidence="2">The sequence shown here is derived from an EMBL/GenBank/DDBJ whole genome shotgun (WGS) entry which is preliminary data.</text>
</comment>
<feature type="chain" id="PRO_5019148173" evidence="1">
    <location>
        <begin position="24"/>
        <end position="103"/>
    </location>
</feature>
<gene>
    <name evidence="2" type="ORF">DW060_00225</name>
</gene>
<dbReference type="OrthoDB" id="1050368at2"/>
<dbReference type="AlphaFoldDB" id="A0A415GSC6"/>
<feature type="signal peptide" evidence="1">
    <location>
        <begin position="1"/>
        <end position="23"/>
    </location>
</feature>
<dbReference type="InterPro" id="IPR026444">
    <property type="entry name" value="Secre_tail"/>
</dbReference>
<keyword evidence="1" id="KW-0732">Signal</keyword>
<sequence>MTKYILVILLAIFMVGAPKSAMAECMPEIELIDNVQKPVISIEDNVVRVTDAFGMTMSIYNLAGGAPVMSVKIDSQDKRFDLNLPKGIYIVKVGKIARKIVIK</sequence>
<dbReference type="NCBIfam" id="TIGR04183">
    <property type="entry name" value="Por_Secre_tail"/>
    <property type="match status" value="1"/>
</dbReference>
<evidence type="ECO:0000313" key="2">
    <source>
        <dbReference type="EMBL" id="RHK53295.1"/>
    </source>
</evidence>
<proteinExistence type="predicted"/>
<dbReference type="GeneID" id="78336243"/>
<evidence type="ECO:0000256" key="1">
    <source>
        <dbReference type="SAM" id="SignalP"/>
    </source>
</evidence>
<accession>A0A415GSC6</accession>
<dbReference type="Proteomes" id="UP000286598">
    <property type="component" value="Unassembled WGS sequence"/>
</dbReference>
<dbReference type="RefSeq" id="WP_007897284.1">
    <property type="nucleotide sequence ID" value="NZ_BRDO01000002.1"/>
</dbReference>
<evidence type="ECO:0000313" key="3">
    <source>
        <dbReference type="Proteomes" id="UP000286598"/>
    </source>
</evidence>
<reference evidence="2 3" key="1">
    <citation type="submission" date="2018-08" db="EMBL/GenBank/DDBJ databases">
        <title>A genome reference for cultivated species of the human gut microbiota.</title>
        <authorList>
            <person name="Zou Y."/>
            <person name="Xue W."/>
            <person name="Luo G."/>
        </authorList>
    </citation>
    <scope>NUCLEOTIDE SEQUENCE [LARGE SCALE GENOMIC DNA]</scope>
    <source>
        <strain evidence="2 3">AF42-9</strain>
    </source>
</reference>
<keyword evidence="3" id="KW-1185">Reference proteome</keyword>
<dbReference type="EMBL" id="QRNO01000001">
    <property type="protein sequence ID" value="RHK53295.1"/>
    <property type="molecule type" value="Genomic_DNA"/>
</dbReference>
<name>A0A415GSC6_9BACT</name>